<feature type="compositionally biased region" description="Polar residues" evidence="1">
    <location>
        <begin position="8"/>
        <end position="19"/>
    </location>
</feature>
<feature type="compositionally biased region" description="Basic and acidic residues" evidence="1">
    <location>
        <begin position="343"/>
        <end position="354"/>
    </location>
</feature>
<sequence length="618" mass="66858">MTERRPHSSSFETDTSDQATADEFFSEDEPTPPQGTDVVDLPFDVPLKPDRSVLPPPEVVPHERFDGPSSEDTAVLPVVKVDVAADVDGPLEDLPVPAGRISPVSPISPDPPDPSAFAREDPSGSPRPTEASTPTGQIDALTPEAIAAFASATDDSSGPSERADQHGVLPSDADPTAVTTVVNAVLAEDDLAPLDPDDGAQTPPTIGQPEPDAEAGRPPVAPTGEPAAPATAEFSLSDIASQGEPDRAGDTPLPPPSLGNEPWRIDEDVPQPETAQIEAVEIQPVEPETAQIEAVEIQPVEPETAQIEAVEIQPVEVEAVQLEAADLEPARTEGVEPGTIDLESDKIQSDEIESSEIKPEIENESFKFEFESLEFATVEPETTQSRAEPPKVEGPNDATAPPKQRGLFRRRRDRRRAALNEAADRGRLDAVREKPTTEDEPVFISAREPLFTEPEPDSAPADEPRPRRNVTLPPDITPPDSWVEPAQAEPNEPLDGPTVAATTPFDTDEGLFADRLPPSDSPATPNHEETIGWRSDEPETAPLGQRFDLFKEEHEPQVDPEDETTPTSTAEAITGPPTEAEDHATPSQPPDPARHRPRPHDRSRRPHRHGRQHRWRTR</sequence>
<feature type="compositionally biased region" description="Low complexity" evidence="1">
    <location>
        <begin position="176"/>
        <end position="186"/>
    </location>
</feature>
<feature type="region of interest" description="Disordered" evidence="1">
    <location>
        <begin position="1"/>
        <end position="75"/>
    </location>
</feature>
<feature type="compositionally biased region" description="Low complexity" evidence="1">
    <location>
        <begin position="222"/>
        <end position="233"/>
    </location>
</feature>
<reference evidence="2 3" key="1">
    <citation type="submission" date="2020-10" db="EMBL/GenBank/DDBJ databases">
        <title>Connecting structure to function with the recovery of over 1000 high-quality activated sludge metagenome-assembled genomes encoding full-length rRNA genes using long-read sequencing.</title>
        <authorList>
            <person name="Singleton C.M."/>
            <person name="Petriglieri F."/>
            <person name="Kristensen J.M."/>
            <person name="Kirkegaard R.H."/>
            <person name="Michaelsen T.Y."/>
            <person name="Andersen M.H."/>
            <person name="Karst S.M."/>
            <person name="Dueholm M.S."/>
            <person name="Nielsen P.H."/>
            <person name="Albertsen M."/>
        </authorList>
    </citation>
    <scope>NUCLEOTIDE SEQUENCE [LARGE SCALE GENOMIC DNA]</scope>
    <source>
        <strain evidence="2">Lyne_18-Q3-R50-59_MAXAC.006</strain>
    </source>
</reference>
<evidence type="ECO:0000313" key="3">
    <source>
        <dbReference type="Proteomes" id="UP000727993"/>
    </source>
</evidence>
<feature type="compositionally biased region" description="Basic residues" evidence="1">
    <location>
        <begin position="595"/>
        <end position="618"/>
    </location>
</feature>
<dbReference type="Proteomes" id="UP000727993">
    <property type="component" value="Unassembled WGS sequence"/>
</dbReference>
<dbReference type="EMBL" id="JADJZA010000007">
    <property type="protein sequence ID" value="MBK9297283.1"/>
    <property type="molecule type" value="Genomic_DNA"/>
</dbReference>
<feature type="region of interest" description="Disordered" evidence="1">
    <location>
        <begin position="87"/>
        <end position="266"/>
    </location>
</feature>
<dbReference type="AlphaFoldDB" id="A0A936TDE9"/>
<protein>
    <submittedName>
        <fullName evidence="2">Uncharacterized protein</fullName>
    </submittedName>
</protein>
<feature type="compositionally biased region" description="Basic and acidic residues" evidence="1">
    <location>
        <begin position="416"/>
        <end position="437"/>
    </location>
</feature>
<gene>
    <name evidence="2" type="ORF">IPN02_10735</name>
</gene>
<name>A0A936TDE9_9ACTN</name>
<evidence type="ECO:0000256" key="1">
    <source>
        <dbReference type="SAM" id="MobiDB-lite"/>
    </source>
</evidence>
<comment type="caution">
    <text evidence="2">The sequence shown here is derived from an EMBL/GenBank/DDBJ whole genome shotgun (WGS) entry which is preliminary data.</text>
</comment>
<feature type="compositionally biased region" description="Basic and acidic residues" evidence="1">
    <location>
        <begin position="548"/>
        <end position="557"/>
    </location>
</feature>
<organism evidence="2 3">
    <name type="scientific">Candidatus Neomicrothrix subdominans</name>
    <dbReference type="NCBI Taxonomy" id="2954438"/>
    <lineage>
        <taxon>Bacteria</taxon>
        <taxon>Bacillati</taxon>
        <taxon>Actinomycetota</taxon>
        <taxon>Acidimicrobiia</taxon>
        <taxon>Acidimicrobiales</taxon>
        <taxon>Microthrixaceae</taxon>
        <taxon>Candidatus Neomicrothrix</taxon>
    </lineage>
</organism>
<feature type="region of interest" description="Disordered" evidence="1">
    <location>
        <begin position="376"/>
        <end position="618"/>
    </location>
</feature>
<feature type="compositionally biased region" description="Basic residues" evidence="1">
    <location>
        <begin position="406"/>
        <end position="415"/>
    </location>
</feature>
<feature type="region of interest" description="Disordered" evidence="1">
    <location>
        <begin position="327"/>
        <end position="354"/>
    </location>
</feature>
<feature type="compositionally biased region" description="Acidic residues" evidence="1">
    <location>
        <begin position="187"/>
        <end position="198"/>
    </location>
</feature>
<evidence type="ECO:0000313" key="2">
    <source>
        <dbReference type="EMBL" id="MBK9297283.1"/>
    </source>
</evidence>
<accession>A0A936TDE9</accession>
<proteinExistence type="predicted"/>
<feature type="compositionally biased region" description="Basic and acidic residues" evidence="1">
    <location>
        <begin position="526"/>
        <end position="537"/>
    </location>
</feature>